<dbReference type="RefSeq" id="WP_019635239.1">
    <property type="nucleotide sequence ID" value="NZ_CP034248.1"/>
</dbReference>
<dbReference type="OrthoDB" id="2645576at2"/>
<dbReference type="Proteomes" id="UP000273145">
    <property type="component" value="Chromosome"/>
</dbReference>
<keyword evidence="2" id="KW-1185">Reference proteome</keyword>
<organism evidence="1 2">
    <name type="scientific">Paenibacillus lentus</name>
    <dbReference type="NCBI Taxonomy" id="1338368"/>
    <lineage>
        <taxon>Bacteria</taxon>
        <taxon>Bacillati</taxon>
        <taxon>Bacillota</taxon>
        <taxon>Bacilli</taxon>
        <taxon>Bacillales</taxon>
        <taxon>Paenibacillaceae</taxon>
        <taxon>Paenibacillus</taxon>
    </lineage>
</organism>
<gene>
    <name evidence="1" type="ORF">EIM92_00740</name>
</gene>
<accession>A0A3S8RPM0</accession>
<protein>
    <submittedName>
        <fullName evidence="1">Uncharacterized protein</fullName>
    </submittedName>
</protein>
<evidence type="ECO:0000313" key="1">
    <source>
        <dbReference type="EMBL" id="AZK44900.1"/>
    </source>
</evidence>
<dbReference type="AlphaFoldDB" id="A0A3S8RPM0"/>
<name>A0A3S8RPM0_9BACL</name>
<evidence type="ECO:0000313" key="2">
    <source>
        <dbReference type="Proteomes" id="UP000273145"/>
    </source>
</evidence>
<dbReference type="EMBL" id="CP034248">
    <property type="protein sequence ID" value="AZK44900.1"/>
    <property type="molecule type" value="Genomic_DNA"/>
</dbReference>
<sequence length="65" mass="7620">MATKGHNEVKESLREMTRIFKPKDPKKFVKEYVRKYRIMGGYEEELTDLVEHEMGKLNSVNSSVS</sequence>
<dbReference type="KEGG" id="plen:EIM92_00740"/>
<proteinExistence type="predicted"/>
<reference evidence="1 2" key="1">
    <citation type="submission" date="2018-11" db="EMBL/GenBank/DDBJ databases">
        <title>Genome sequencing of Paenibacillus lentus DSM25539(T).</title>
        <authorList>
            <person name="Kook J.-K."/>
            <person name="Park S.-N."/>
            <person name="Lim Y.K."/>
        </authorList>
    </citation>
    <scope>NUCLEOTIDE SEQUENCE [LARGE SCALE GENOMIC DNA]</scope>
    <source>
        <strain evidence="1 2">DSM 25539</strain>
    </source>
</reference>